<evidence type="ECO:0000256" key="1">
    <source>
        <dbReference type="ARBA" id="ARBA00022723"/>
    </source>
</evidence>
<dbReference type="SUPFAM" id="SSF57667">
    <property type="entry name" value="beta-beta-alpha zinc fingers"/>
    <property type="match status" value="1"/>
</dbReference>
<dbReference type="GO" id="GO:0000977">
    <property type="term" value="F:RNA polymerase II transcription regulatory region sequence-specific DNA binding"/>
    <property type="evidence" value="ECO:0007669"/>
    <property type="project" value="TreeGrafter"/>
</dbReference>
<keyword evidence="4" id="KW-0862">Zinc</keyword>
<dbReference type="InterPro" id="IPR013087">
    <property type="entry name" value="Znf_C2H2_type"/>
</dbReference>
<dbReference type="PANTHER" id="PTHR24409">
    <property type="entry name" value="ZINC FINGER PROTEIN 142"/>
    <property type="match status" value="1"/>
</dbReference>
<dbReference type="OrthoDB" id="6077919at2759"/>
<gene>
    <name evidence="7" type="ORF">CERSUDRAFT_159121</name>
</gene>
<dbReference type="STRING" id="914234.M2QAB7"/>
<accession>M2QAB7</accession>
<evidence type="ECO:0000313" key="7">
    <source>
        <dbReference type="EMBL" id="EMD33868.1"/>
    </source>
</evidence>
<dbReference type="GO" id="GO:0008270">
    <property type="term" value="F:zinc ion binding"/>
    <property type="evidence" value="ECO:0007669"/>
    <property type="project" value="UniProtKB-KW"/>
</dbReference>
<keyword evidence="2" id="KW-0677">Repeat</keyword>
<dbReference type="Pfam" id="PF12171">
    <property type="entry name" value="zf-C2H2_jaz"/>
    <property type="match status" value="1"/>
</dbReference>
<dbReference type="HOGENOM" id="CLU_792258_0_0_1"/>
<keyword evidence="1" id="KW-0479">Metal-binding</keyword>
<dbReference type="SMART" id="SM00355">
    <property type="entry name" value="ZnF_C2H2"/>
    <property type="match status" value="7"/>
</dbReference>
<evidence type="ECO:0000256" key="2">
    <source>
        <dbReference type="ARBA" id="ARBA00022737"/>
    </source>
</evidence>
<dbReference type="Pfam" id="PF12874">
    <property type="entry name" value="zf-met"/>
    <property type="match status" value="1"/>
</dbReference>
<proteinExistence type="predicted"/>
<dbReference type="PROSITE" id="PS50157">
    <property type="entry name" value="ZINC_FINGER_C2H2_2"/>
    <property type="match status" value="2"/>
</dbReference>
<sequence length="350" mass="39672">MQSCDRCRRGFANPRALQQHRKDSSAHSICDDCDEDYPTGLQLLQHWLQSPIHHYCKACDVHFDSFDILADHHKRNHHYCATCNMVYDLDSALHEHLSTTHSNLYCLSCKRIFQSESNLDNHLRSSTHQAKNLYCPGLGCRKSFVSTSALVHHLESGACRSGITRDIVDRGAAMVDREGTVINHARLLQAPEAPSQPNYIVTRRAWNGAAYECCICHRTCASLSALDVHIQSPVHSQKIYRCPVHWRGCGQEFKVISAFCQHIDSGKCGVLRFKCEADRALLTQGDATCGSDARVLDPKEPTLREAIFGLVTLIMMGYGLYHMYRSRHQLADWWSSYLDQLEARTHNQST</sequence>
<dbReference type="GO" id="GO:0000981">
    <property type="term" value="F:DNA-binding transcription factor activity, RNA polymerase II-specific"/>
    <property type="evidence" value="ECO:0007669"/>
    <property type="project" value="TreeGrafter"/>
</dbReference>
<dbReference type="InterPro" id="IPR036236">
    <property type="entry name" value="Znf_C2H2_sf"/>
</dbReference>
<dbReference type="Proteomes" id="UP000016930">
    <property type="component" value="Unassembled WGS sequence"/>
</dbReference>
<dbReference type="GO" id="GO:0005634">
    <property type="term" value="C:nucleus"/>
    <property type="evidence" value="ECO:0007669"/>
    <property type="project" value="TreeGrafter"/>
</dbReference>
<feature type="domain" description="C2H2-type" evidence="6">
    <location>
        <begin position="104"/>
        <end position="133"/>
    </location>
</feature>
<dbReference type="PANTHER" id="PTHR24409:SF295">
    <property type="entry name" value="AZ2-RELATED"/>
    <property type="match status" value="1"/>
</dbReference>
<keyword evidence="3 5" id="KW-0863">Zinc-finger</keyword>
<evidence type="ECO:0000259" key="6">
    <source>
        <dbReference type="PROSITE" id="PS50157"/>
    </source>
</evidence>
<name>M2QAB7_CERS8</name>
<protein>
    <recommendedName>
        <fullName evidence="6">C2H2-type domain-containing protein</fullName>
    </recommendedName>
</protein>
<evidence type="ECO:0000313" key="8">
    <source>
        <dbReference type="Proteomes" id="UP000016930"/>
    </source>
</evidence>
<dbReference type="PROSITE" id="PS00028">
    <property type="entry name" value="ZINC_FINGER_C2H2_1"/>
    <property type="match status" value="3"/>
</dbReference>
<evidence type="ECO:0000256" key="3">
    <source>
        <dbReference type="ARBA" id="ARBA00022771"/>
    </source>
</evidence>
<organism evidence="7 8">
    <name type="scientific">Ceriporiopsis subvermispora (strain B)</name>
    <name type="common">White-rot fungus</name>
    <name type="synonym">Gelatoporia subvermispora</name>
    <dbReference type="NCBI Taxonomy" id="914234"/>
    <lineage>
        <taxon>Eukaryota</taxon>
        <taxon>Fungi</taxon>
        <taxon>Dikarya</taxon>
        <taxon>Basidiomycota</taxon>
        <taxon>Agaricomycotina</taxon>
        <taxon>Agaricomycetes</taxon>
        <taxon>Polyporales</taxon>
        <taxon>Gelatoporiaceae</taxon>
        <taxon>Gelatoporia</taxon>
    </lineage>
</organism>
<dbReference type="Gene3D" id="3.30.160.60">
    <property type="entry name" value="Classic Zinc Finger"/>
    <property type="match status" value="2"/>
</dbReference>
<dbReference type="EMBL" id="KB445804">
    <property type="protein sequence ID" value="EMD33868.1"/>
    <property type="molecule type" value="Genomic_DNA"/>
</dbReference>
<keyword evidence="8" id="KW-1185">Reference proteome</keyword>
<evidence type="ECO:0000256" key="5">
    <source>
        <dbReference type="PROSITE-ProRule" id="PRU00042"/>
    </source>
</evidence>
<reference evidence="7 8" key="1">
    <citation type="journal article" date="2012" name="Proc. Natl. Acad. Sci. U.S.A.">
        <title>Comparative genomics of Ceriporiopsis subvermispora and Phanerochaete chrysosporium provide insight into selective ligninolysis.</title>
        <authorList>
            <person name="Fernandez-Fueyo E."/>
            <person name="Ruiz-Duenas F.J."/>
            <person name="Ferreira P."/>
            <person name="Floudas D."/>
            <person name="Hibbett D.S."/>
            <person name="Canessa P."/>
            <person name="Larrondo L.F."/>
            <person name="James T.Y."/>
            <person name="Seelenfreund D."/>
            <person name="Lobos S."/>
            <person name="Polanco R."/>
            <person name="Tello M."/>
            <person name="Honda Y."/>
            <person name="Watanabe T."/>
            <person name="Watanabe T."/>
            <person name="Ryu J.S."/>
            <person name="Kubicek C.P."/>
            <person name="Schmoll M."/>
            <person name="Gaskell J."/>
            <person name="Hammel K.E."/>
            <person name="St John F.J."/>
            <person name="Vanden Wymelenberg A."/>
            <person name="Sabat G."/>
            <person name="Splinter BonDurant S."/>
            <person name="Syed K."/>
            <person name="Yadav J.S."/>
            <person name="Doddapaneni H."/>
            <person name="Subramanian V."/>
            <person name="Lavin J.L."/>
            <person name="Oguiza J.A."/>
            <person name="Perez G."/>
            <person name="Pisabarro A.G."/>
            <person name="Ramirez L."/>
            <person name="Santoyo F."/>
            <person name="Master E."/>
            <person name="Coutinho P.M."/>
            <person name="Henrissat B."/>
            <person name="Lombard V."/>
            <person name="Magnuson J.K."/>
            <person name="Kuees U."/>
            <person name="Hori C."/>
            <person name="Igarashi K."/>
            <person name="Samejima M."/>
            <person name="Held B.W."/>
            <person name="Barry K.W."/>
            <person name="LaButti K.M."/>
            <person name="Lapidus A."/>
            <person name="Lindquist E.A."/>
            <person name="Lucas S.M."/>
            <person name="Riley R."/>
            <person name="Salamov A.A."/>
            <person name="Hoffmeister D."/>
            <person name="Schwenk D."/>
            <person name="Hadar Y."/>
            <person name="Yarden O."/>
            <person name="de Vries R.P."/>
            <person name="Wiebenga A."/>
            <person name="Stenlid J."/>
            <person name="Eastwood D."/>
            <person name="Grigoriev I.V."/>
            <person name="Berka R.M."/>
            <person name="Blanchette R.A."/>
            <person name="Kersten P."/>
            <person name="Martinez A.T."/>
            <person name="Vicuna R."/>
            <person name="Cullen D."/>
        </authorList>
    </citation>
    <scope>NUCLEOTIDE SEQUENCE [LARGE SCALE GENOMIC DNA]</scope>
    <source>
        <strain evidence="7 8">B</strain>
    </source>
</reference>
<evidence type="ECO:0000256" key="4">
    <source>
        <dbReference type="ARBA" id="ARBA00022833"/>
    </source>
</evidence>
<dbReference type="AlphaFoldDB" id="M2QAB7"/>
<feature type="domain" description="C2H2-type" evidence="6">
    <location>
        <begin position="2"/>
        <end position="28"/>
    </location>
</feature>
<dbReference type="InterPro" id="IPR022755">
    <property type="entry name" value="Znf_C2H2_jaz"/>
</dbReference>